<evidence type="ECO:0000256" key="4">
    <source>
        <dbReference type="ARBA" id="ARBA00022475"/>
    </source>
</evidence>
<evidence type="ECO:0000256" key="10">
    <source>
        <dbReference type="SAM" id="SignalP"/>
    </source>
</evidence>
<evidence type="ECO:0000256" key="6">
    <source>
        <dbReference type="ARBA" id="ARBA00022692"/>
    </source>
</evidence>
<dbReference type="PROSITE" id="PS52015">
    <property type="entry name" value="TONB_CTD"/>
    <property type="match status" value="1"/>
</dbReference>
<feature type="domain" description="TonB C-terminal" evidence="11">
    <location>
        <begin position="46"/>
        <end position="137"/>
    </location>
</feature>
<dbReference type="Proteomes" id="UP000247973">
    <property type="component" value="Unassembled WGS sequence"/>
</dbReference>
<evidence type="ECO:0000256" key="2">
    <source>
        <dbReference type="ARBA" id="ARBA00006555"/>
    </source>
</evidence>
<dbReference type="OrthoDB" id="9814002at2"/>
<dbReference type="Pfam" id="PF03544">
    <property type="entry name" value="TonB_C"/>
    <property type="match status" value="1"/>
</dbReference>
<evidence type="ECO:0000313" key="13">
    <source>
        <dbReference type="Proteomes" id="UP000247973"/>
    </source>
</evidence>
<keyword evidence="10" id="KW-0732">Signal</keyword>
<dbReference type="PANTHER" id="PTHR33446">
    <property type="entry name" value="PROTEIN TONB-RELATED"/>
    <property type="match status" value="1"/>
</dbReference>
<dbReference type="GO" id="GO:0098797">
    <property type="term" value="C:plasma membrane protein complex"/>
    <property type="evidence" value="ECO:0007669"/>
    <property type="project" value="TreeGrafter"/>
</dbReference>
<comment type="similarity">
    <text evidence="2">Belongs to the TonB family.</text>
</comment>
<gene>
    <name evidence="12" type="ORF">CLV62_11134</name>
</gene>
<name>A0A2V3PQ89_9BACT</name>
<dbReference type="EMBL" id="QICL01000011">
    <property type="protein sequence ID" value="PXV64077.1"/>
    <property type="molecule type" value="Genomic_DNA"/>
</dbReference>
<sequence>MKKLALLSSLLLVSIVLYSQDKKLTGTDSINTIFSCPIENMPQFPGGNTALMKFVKDNLTWPAIHNESSIEGRVVVKFVVRETGELSDIEVVRSLEKYLDEEAIRIVKLMPKWIPGERNGKKIPCPYTLPVLFKMAH</sequence>
<keyword evidence="7" id="KW-0653">Protein transport</keyword>
<feature type="signal peptide" evidence="10">
    <location>
        <begin position="1"/>
        <end position="19"/>
    </location>
</feature>
<dbReference type="NCBIfam" id="TIGR01352">
    <property type="entry name" value="tonB_Cterm"/>
    <property type="match status" value="1"/>
</dbReference>
<keyword evidence="8" id="KW-1133">Transmembrane helix</keyword>
<dbReference type="Gene3D" id="3.30.1150.10">
    <property type="match status" value="1"/>
</dbReference>
<protein>
    <submittedName>
        <fullName evidence="12">TonB family protein</fullName>
    </submittedName>
</protein>
<evidence type="ECO:0000256" key="1">
    <source>
        <dbReference type="ARBA" id="ARBA00004383"/>
    </source>
</evidence>
<dbReference type="GO" id="GO:0055085">
    <property type="term" value="P:transmembrane transport"/>
    <property type="evidence" value="ECO:0007669"/>
    <property type="project" value="InterPro"/>
</dbReference>
<keyword evidence="9" id="KW-0472">Membrane</keyword>
<keyword evidence="6" id="KW-0812">Transmembrane</keyword>
<keyword evidence="4" id="KW-1003">Cell membrane</keyword>
<comment type="caution">
    <text evidence="12">The sequence shown here is derived from an EMBL/GenBank/DDBJ whole genome shotgun (WGS) entry which is preliminary data.</text>
</comment>
<dbReference type="AlphaFoldDB" id="A0A2V3PQ89"/>
<dbReference type="GO" id="GO:0015031">
    <property type="term" value="P:protein transport"/>
    <property type="evidence" value="ECO:0007669"/>
    <property type="project" value="UniProtKB-KW"/>
</dbReference>
<dbReference type="InterPro" id="IPR006260">
    <property type="entry name" value="TonB/TolA_C"/>
</dbReference>
<evidence type="ECO:0000313" key="12">
    <source>
        <dbReference type="EMBL" id="PXV64077.1"/>
    </source>
</evidence>
<evidence type="ECO:0000256" key="8">
    <source>
        <dbReference type="ARBA" id="ARBA00022989"/>
    </source>
</evidence>
<evidence type="ECO:0000256" key="3">
    <source>
        <dbReference type="ARBA" id="ARBA00022448"/>
    </source>
</evidence>
<keyword evidence="13" id="KW-1185">Reference proteome</keyword>
<dbReference type="SUPFAM" id="SSF74653">
    <property type="entry name" value="TolA/TonB C-terminal domain"/>
    <property type="match status" value="1"/>
</dbReference>
<organism evidence="12 13">
    <name type="scientific">Dysgonomonas alginatilytica</name>
    <dbReference type="NCBI Taxonomy" id="1605892"/>
    <lineage>
        <taxon>Bacteria</taxon>
        <taxon>Pseudomonadati</taxon>
        <taxon>Bacteroidota</taxon>
        <taxon>Bacteroidia</taxon>
        <taxon>Bacteroidales</taxon>
        <taxon>Dysgonomonadaceae</taxon>
        <taxon>Dysgonomonas</taxon>
    </lineage>
</organism>
<evidence type="ECO:0000256" key="5">
    <source>
        <dbReference type="ARBA" id="ARBA00022519"/>
    </source>
</evidence>
<proteinExistence type="inferred from homology"/>
<feature type="chain" id="PRO_5016022946" evidence="10">
    <location>
        <begin position="20"/>
        <end position="137"/>
    </location>
</feature>
<dbReference type="InterPro" id="IPR051045">
    <property type="entry name" value="TonB-dependent_transducer"/>
</dbReference>
<keyword evidence="3" id="KW-0813">Transport</keyword>
<evidence type="ECO:0000256" key="9">
    <source>
        <dbReference type="ARBA" id="ARBA00023136"/>
    </source>
</evidence>
<dbReference type="RefSeq" id="WP_110310638.1">
    <property type="nucleotide sequence ID" value="NZ_QICL01000011.1"/>
</dbReference>
<evidence type="ECO:0000259" key="11">
    <source>
        <dbReference type="PROSITE" id="PS52015"/>
    </source>
</evidence>
<dbReference type="GO" id="GO:0031992">
    <property type="term" value="F:energy transducer activity"/>
    <property type="evidence" value="ECO:0007669"/>
    <property type="project" value="TreeGrafter"/>
</dbReference>
<keyword evidence="5" id="KW-0997">Cell inner membrane</keyword>
<comment type="subcellular location">
    <subcellularLocation>
        <location evidence="1">Cell inner membrane</location>
        <topology evidence="1">Single-pass membrane protein</topology>
        <orientation evidence="1">Periplasmic side</orientation>
    </subcellularLocation>
</comment>
<reference evidence="12 13" key="1">
    <citation type="submission" date="2018-03" db="EMBL/GenBank/DDBJ databases">
        <title>Genomic Encyclopedia of Archaeal and Bacterial Type Strains, Phase II (KMG-II): from individual species to whole genera.</title>
        <authorList>
            <person name="Goeker M."/>
        </authorList>
    </citation>
    <scope>NUCLEOTIDE SEQUENCE [LARGE SCALE GENOMIC DNA]</scope>
    <source>
        <strain evidence="12 13">DSM 100214</strain>
    </source>
</reference>
<dbReference type="InterPro" id="IPR037682">
    <property type="entry name" value="TonB_C"/>
</dbReference>
<evidence type="ECO:0000256" key="7">
    <source>
        <dbReference type="ARBA" id="ARBA00022927"/>
    </source>
</evidence>
<dbReference type="PANTHER" id="PTHR33446:SF2">
    <property type="entry name" value="PROTEIN TONB"/>
    <property type="match status" value="1"/>
</dbReference>
<accession>A0A2V3PQ89</accession>